<evidence type="ECO:0000256" key="1">
    <source>
        <dbReference type="ARBA" id="ARBA00011738"/>
    </source>
</evidence>
<evidence type="ECO:0000259" key="2">
    <source>
        <dbReference type="PROSITE" id="PS51502"/>
    </source>
</evidence>
<dbReference type="Pfam" id="PF07876">
    <property type="entry name" value="Dabb"/>
    <property type="match status" value="1"/>
</dbReference>
<accession>A0A9P7ZEP3</accession>
<dbReference type="Gene3D" id="3.30.70.100">
    <property type="match status" value="1"/>
</dbReference>
<comment type="subunit">
    <text evidence="1">Homodimer.</text>
</comment>
<reference evidence="3" key="1">
    <citation type="journal article" date="2021" name="IMA Fungus">
        <title>Genomic characterization of three marine fungi, including Emericellopsis atlantica sp. nov. with signatures of a generalist lifestyle and marine biomass degradation.</title>
        <authorList>
            <person name="Hagestad O.C."/>
            <person name="Hou L."/>
            <person name="Andersen J.H."/>
            <person name="Hansen E.H."/>
            <person name="Altermark B."/>
            <person name="Li C."/>
            <person name="Kuhnert E."/>
            <person name="Cox R.J."/>
            <person name="Crous P.W."/>
            <person name="Spatafora J.W."/>
            <person name="Lail K."/>
            <person name="Amirebrahimi M."/>
            <person name="Lipzen A."/>
            <person name="Pangilinan J."/>
            <person name="Andreopoulos W."/>
            <person name="Hayes R.D."/>
            <person name="Ng V."/>
            <person name="Grigoriev I.V."/>
            <person name="Jackson S.A."/>
            <person name="Sutton T.D.S."/>
            <person name="Dobson A.D.W."/>
            <person name="Rama T."/>
        </authorList>
    </citation>
    <scope>NUCLEOTIDE SEQUENCE</scope>
    <source>
        <strain evidence="3">TS7</strain>
    </source>
</reference>
<proteinExistence type="predicted"/>
<name>A0A9P7ZEP3_9HYPO</name>
<dbReference type="InterPro" id="IPR013097">
    <property type="entry name" value="Dabb"/>
</dbReference>
<dbReference type="PANTHER" id="PTHR33178:SF17">
    <property type="entry name" value="STRESS-RESPONSE A_B BARREL DOMAIN-CONTAINING PROTEIN"/>
    <property type="match status" value="1"/>
</dbReference>
<comment type="caution">
    <text evidence="3">The sequence shown here is derived from an EMBL/GenBank/DDBJ whole genome shotgun (WGS) entry which is preliminary data.</text>
</comment>
<dbReference type="EMBL" id="MU251274">
    <property type="protein sequence ID" value="KAG9250704.1"/>
    <property type="molecule type" value="Genomic_DNA"/>
</dbReference>
<dbReference type="RefSeq" id="XP_046114628.1">
    <property type="nucleotide sequence ID" value="XM_046265361.1"/>
</dbReference>
<protein>
    <submittedName>
        <fullName evidence="3">Stress responsive A/B barrel domain-containing protein</fullName>
    </submittedName>
</protein>
<dbReference type="InterPro" id="IPR044662">
    <property type="entry name" value="HS1/DABB1-like"/>
</dbReference>
<dbReference type="InterPro" id="IPR011008">
    <property type="entry name" value="Dimeric_a/b-barrel"/>
</dbReference>
<dbReference type="SUPFAM" id="SSF54909">
    <property type="entry name" value="Dimeric alpha+beta barrel"/>
    <property type="match status" value="1"/>
</dbReference>
<dbReference type="PANTHER" id="PTHR33178">
    <property type="match status" value="1"/>
</dbReference>
<dbReference type="Proteomes" id="UP000887229">
    <property type="component" value="Unassembled WGS sequence"/>
</dbReference>
<sequence>MAVIHVVLFKFKPSVSDEHRASFARELSTLRELPCVLNRQLYVGGTSVTDPIEKSKGFQMALVSVHQDLAALTTYQASKEHERVTSTWLWPFKEDVTRFDFAVDQDVAGLVAEKMASPKQRD</sequence>
<dbReference type="OrthoDB" id="42919at2759"/>
<evidence type="ECO:0000313" key="3">
    <source>
        <dbReference type="EMBL" id="KAG9250704.1"/>
    </source>
</evidence>
<organism evidence="3 4">
    <name type="scientific">Emericellopsis atlantica</name>
    <dbReference type="NCBI Taxonomy" id="2614577"/>
    <lineage>
        <taxon>Eukaryota</taxon>
        <taxon>Fungi</taxon>
        <taxon>Dikarya</taxon>
        <taxon>Ascomycota</taxon>
        <taxon>Pezizomycotina</taxon>
        <taxon>Sordariomycetes</taxon>
        <taxon>Hypocreomycetidae</taxon>
        <taxon>Hypocreales</taxon>
        <taxon>Bionectriaceae</taxon>
        <taxon>Emericellopsis</taxon>
    </lineage>
</organism>
<dbReference type="SMART" id="SM00886">
    <property type="entry name" value="Dabb"/>
    <property type="match status" value="1"/>
</dbReference>
<dbReference type="AlphaFoldDB" id="A0A9P7ZEP3"/>
<keyword evidence="4" id="KW-1185">Reference proteome</keyword>
<gene>
    <name evidence="3" type="ORF">F5Z01DRAFT_677525</name>
</gene>
<dbReference type="GeneID" id="70296264"/>
<feature type="domain" description="Stress-response A/B barrel" evidence="2">
    <location>
        <begin position="3"/>
        <end position="101"/>
    </location>
</feature>
<evidence type="ECO:0000313" key="4">
    <source>
        <dbReference type="Proteomes" id="UP000887229"/>
    </source>
</evidence>
<dbReference type="PROSITE" id="PS51502">
    <property type="entry name" value="S_R_A_B_BARREL"/>
    <property type="match status" value="1"/>
</dbReference>